<evidence type="ECO:0000256" key="1">
    <source>
        <dbReference type="SAM" id="SignalP"/>
    </source>
</evidence>
<feature type="chain" id="PRO_5023141687" evidence="1">
    <location>
        <begin position="28"/>
        <end position="76"/>
    </location>
</feature>
<dbReference type="AlphaFoldDB" id="A0A5B8V1A6"/>
<protein>
    <submittedName>
        <fullName evidence="2">Uncharacterized protein</fullName>
    </submittedName>
</protein>
<name>A0A5B8V1A6_9SPHI</name>
<reference evidence="2 3" key="1">
    <citation type="journal article" date="2017" name="Curr. Microbiol.">
        <title>Mucilaginibacter ginsenosidivorans sp. nov., Isolated from Soil of Ginseng Field.</title>
        <authorList>
            <person name="Kim M.M."/>
            <person name="Siddiqi M.Z."/>
            <person name="Im W.T."/>
        </authorList>
    </citation>
    <scope>NUCLEOTIDE SEQUENCE [LARGE SCALE GENOMIC DNA]</scope>
    <source>
        <strain evidence="2 3">Gsoil 3017</strain>
    </source>
</reference>
<organism evidence="2 3">
    <name type="scientific">Mucilaginibacter ginsenosidivorans</name>
    <dbReference type="NCBI Taxonomy" id="398053"/>
    <lineage>
        <taxon>Bacteria</taxon>
        <taxon>Pseudomonadati</taxon>
        <taxon>Bacteroidota</taxon>
        <taxon>Sphingobacteriia</taxon>
        <taxon>Sphingobacteriales</taxon>
        <taxon>Sphingobacteriaceae</taxon>
        <taxon>Mucilaginibacter</taxon>
    </lineage>
</organism>
<evidence type="ECO:0000313" key="2">
    <source>
        <dbReference type="EMBL" id="QEC64421.1"/>
    </source>
</evidence>
<feature type="signal peptide" evidence="1">
    <location>
        <begin position="1"/>
        <end position="27"/>
    </location>
</feature>
<dbReference type="EMBL" id="CP042436">
    <property type="protein sequence ID" value="QEC64421.1"/>
    <property type="molecule type" value="Genomic_DNA"/>
</dbReference>
<dbReference type="KEGG" id="mgin:FRZ54_18180"/>
<evidence type="ECO:0000313" key="3">
    <source>
        <dbReference type="Proteomes" id="UP000321479"/>
    </source>
</evidence>
<sequence>MKPKVILGLKGAAFFLFLKIPPLFANAGTALRIGDNKVSINFMFTVLIHPLLRDFESKSFEKNAFPVLQGHFFAQI</sequence>
<dbReference type="RefSeq" id="WP_147033218.1">
    <property type="nucleotide sequence ID" value="NZ_JBHMAO010000013.1"/>
</dbReference>
<accession>A0A5B8V1A6</accession>
<keyword evidence="3" id="KW-1185">Reference proteome</keyword>
<keyword evidence="1" id="KW-0732">Signal</keyword>
<proteinExistence type="predicted"/>
<dbReference type="Proteomes" id="UP000321479">
    <property type="component" value="Chromosome"/>
</dbReference>
<gene>
    <name evidence="2" type="ORF">FRZ54_18180</name>
</gene>